<protein>
    <recommendedName>
        <fullName evidence="1">DUF6443 domain-containing protein</fullName>
    </recommendedName>
</protein>
<gene>
    <name evidence="2" type="ORF">EZS26_001087</name>
</gene>
<sequence length="1206" mass="136777">MKMKQIYLLTLLWLCSLPIYPQYPGDIIELSSSSSGGEIKACHSITLKPGFSFSATSGQSLVLKVDPSVCSAYVQENISLPVYRNCIVTVTPLDATDSIGIFANRINVARGTRILTSIQYFDGLGRSIETIQKNVTPYKSDLVSLQEYDSFGRENKTWLPVPFSGNNGNFIDPSTVMTTATNHALYDSDSRPFKEIIYESSPLNNVLKVYGPSQAWKTAEKSAKTNYLTNDNTFELQCAYYKMSGNNLIRNGYYNPGQLYVTKITDEDNNVAYEFKDKLGQVILTRQLNGNTPYDTYFVYDNLGNKCIVLPPLAVDALSGNGTWTESNDVLQKYAYLYRYDYWNRCVASRFPGADWQYFVYDLADRLILSQDGVQRTKNEWSFNKYDQHGRLLISGVYTDTKSHAKLSEEINPILVVEERGVPWGYTWTILPRITFDKALLINYYDDYQHLLSQEVYYQNNLSYENKPGYGIKYVNANNSLLSAKGLLIGSRAQALDGSGNMATIMYYDDNGRIIQQKSTNHLGGIDKEYYAYTFTGQPTKALKEHSVSGQFLVSEQYKYTYDHAGRLLNTILDDMAIESNTYNELGQTANKQQSDVLSTDYAYNIRGWIKRIYESHSGFEQQLFYNEIPAFNHDDAYHPQYNGNICAINWKHNNGIWSSYNYTYDALNRLTSSAALRDGDLTFEGTSYDKNGNITHINRYADPHGWINDLEFSHIGNQMSCSSQEADYHDSDNNYGLPVYYGSNGLENYSQRLFYDKNGRLETDTERGISAIRYNHLNLPDTIQFYNGNAIYYTYAANGLKLRTRHITVKSNLLQPLSIQKGEIRPLTSSETLNILTTDYSGNYVYEDNVLKRSIFPGGYTDFEENTENGACNIEKIHYFYSRDHLGNNRDVVRKDGNGIEIMQRMEYFSFGAPLPPFIGDAAFQPYKYNDKEFDQMHGLNWYDYGARFYDPLASRWLTPDPLAEKYYAISPYAYCGNNPVNRIDPDGKKVIFVNGYLGFGSPSGGATYWGGTNSDFVVGAQSFFNDQATPVFTNIDHGVLSTSSWRQSKGYNYAKENYSSLTGGMDPAKDKFRLISHSMGGAFSDGVMKYLKEQGWDVDVSVYFNAWSPTEIQGSDGTLLVDATGTNDWVQALSHNHGNVSIPGADYTVRKESDAGWQFVHRDLIDHGDVWNTRANSGLTWNQAMPILQNWLQQNPNIKVSYGN</sequence>
<dbReference type="NCBIfam" id="TIGR03696">
    <property type="entry name" value="Rhs_assc_core"/>
    <property type="match status" value="1"/>
</dbReference>
<evidence type="ECO:0000259" key="1">
    <source>
        <dbReference type="Pfam" id="PF20041"/>
    </source>
</evidence>
<name>A0A5M8P2T9_9BACT</name>
<organism evidence="2 3">
    <name type="scientific">Candidatus Ordinivivax streblomastigis</name>
    <dbReference type="NCBI Taxonomy" id="2540710"/>
    <lineage>
        <taxon>Bacteria</taxon>
        <taxon>Pseudomonadati</taxon>
        <taxon>Bacteroidota</taxon>
        <taxon>Bacteroidia</taxon>
        <taxon>Bacteroidales</taxon>
        <taxon>Candidatus Ordinivivax</taxon>
    </lineage>
</organism>
<accession>A0A5M8P2T9</accession>
<feature type="domain" description="DUF6443" evidence="1">
    <location>
        <begin position="108"/>
        <end position="228"/>
    </location>
</feature>
<dbReference type="Proteomes" id="UP000324575">
    <property type="component" value="Unassembled WGS sequence"/>
</dbReference>
<dbReference type="InterPro" id="IPR022385">
    <property type="entry name" value="Rhs_assc_core"/>
</dbReference>
<dbReference type="Gene3D" id="2.180.10.10">
    <property type="entry name" value="RHS repeat-associated core"/>
    <property type="match status" value="1"/>
</dbReference>
<evidence type="ECO:0000313" key="2">
    <source>
        <dbReference type="EMBL" id="KAA6302580.1"/>
    </source>
</evidence>
<dbReference type="PANTHER" id="PTHR32305:SF15">
    <property type="entry name" value="PROTEIN RHSA-RELATED"/>
    <property type="match status" value="1"/>
</dbReference>
<dbReference type="AlphaFoldDB" id="A0A5M8P2T9"/>
<dbReference type="InterPro" id="IPR050708">
    <property type="entry name" value="T6SS_VgrG/RHS"/>
</dbReference>
<comment type="caution">
    <text evidence="2">The sequence shown here is derived from an EMBL/GenBank/DDBJ whole genome shotgun (WGS) entry which is preliminary data.</text>
</comment>
<proteinExistence type="predicted"/>
<reference evidence="2 3" key="1">
    <citation type="submission" date="2019-03" db="EMBL/GenBank/DDBJ databases">
        <title>Single cell metagenomics reveals metabolic interactions within the superorganism composed of flagellate Streblomastix strix and complex community of Bacteroidetes bacteria on its surface.</title>
        <authorList>
            <person name="Treitli S.C."/>
            <person name="Kolisko M."/>
            <person name="Husnik F."/>
            <person name="Keeling P."/>
            <person name="Hampl V."/>
        </authorList>
    </citation>
    <scope>NUCLEOTIDE SEQUENCE [LARGE SCALE GENOMIC DNA]</scope>
    <source>
        <strain evidence="2">St1</strain>
    </source>
</reference>
<dbReference type="Pfam" id="PF20041">
    <property type="entry name" value="DUF6443"/>
    <property type="match status" value="1"/>
</dbReference>
<dbReference type="InterPro" id="IPR045619">
    <property type="entry name" value="DUF6443"/>
</dbReference>
<dbReference type="EMBL" id="SNRX01000006">
    <property type="protein sequence ID" value="KAA6302580.1"/>
    <property type="molecule type" value="Genomic_DNA"/>
</dbReference>
<dbReference type="PANTHER" id="PTHR32305">
    <property type="match status" value="1"/>
</dbReference>
<evidence type="ECO:0000313" key="3">
    <source>
        <dbReference type="Proteomes" id="UP000324575"/>
    </source>
</evidence>